<gene>
    <name evidence="2" type="ORF">CXG81DRAFT_12636</name>
</gene>
<dbReference type="PRINTS" id="PR00449">
    <property type="entry name" value="RASTRNSFRMNG"/>
</dbReference>
<dbReference type="Proteomes" id="UP000274922">
    <property type="component" value="Unassembled WGS sequence"/>
</dbReference>
<protein>
    <recommendedName>
        <fullName evidence="4">P-loop containing nucleoside triphosphate hydrolase protein</fullName>
    </recommendedName>
</protein>
<dbReference type="STRING" id="1555241.A0A4P9X6W6"/>
<dbReference type="InterPro" id="IPR027417">
    <property type="entry name" value="P-loop_NTPase"/>
</dbReference>
<evidence type="ECO:0008006" key="4">
    <source>
        <dbReference type="Google" id="ProtNLM"/>
    </source>
</evidence>
<proteinExistence type="predicted"/>
<dbReference type="CDD" id="cd00154">
    <property type="entry name" value="Rab"/>
    <property type="match status" value="1"/>
</dbReference>
<dbReference type="PROSITE" id="PS51419">
    <property type="entry name" value="RAB"/>
    <property type="match status" value="1"/>
</dbReference>
<evidence type="ECO:0000313" key="3">
    <source>
        <dbReference type="Proteomes" id="UP000274922"/>
    </source>
</evidence>
<keyword evidence="1" id="KW-0547">Nucleotide-binding</keyword>
<evidence type="ECO:0000313" key="2">
    <source>
        <dbReference type="EMBL" id="RKP00922.1"/>
    </source>
</evidence>
<keyword evidence="3" id="KW-1185">Reference proteome</keyword>
<accession>A0A4P9X6W6</accession>
<evidence type="ECO:0000256" key="1">
    <source>
        <dbReference type="ARBA" id="ARBA00022741"/>
    </source>
</evidence>
<dbReference type="PANTHER" id="PTHR47978">
    <property type="match status" value="1"/>
</dbReference>
<dbReference type="SMART" id="SM00175">
    <property type="entry name" value="RAB"/>
    <property type="match status" value="1"/>
</dbReference>
<dbReference type="EMBL" id="ML014192">
    <property type="protein sequence ID" value="RKP00922.1"/>
    <property type="molecule type" value="Genomic_DNA"/>
</dbReference>
<name>A0A4P9X6W6_9FUNG</name>
<dbReference type="OrthoDB" id="26525at2759"/>
<dbReference type="SUPFAM" id="SSF52540">
    <property type="entry name" value="P-loop containing nucleoside triphosphate hydrolases"/>
    <property type="match status" value="1"/>
</dbReference>
<dbReference type="Pfam" id="PF08477">
    <property type="entry name" value="Roc"/>
    <property type="match status" value="1"/>
</dbReference>
<reference evidence="3" key="1">
    <citation type="journal article" date="2018" name="Nat. Microbiol.">
        <title>Leveraging single-cell genomics to expand the fungal tree of life.</title>
        <authorList>
            <person name="Ahrendt S.R."/>
            <person name="Quandt C.A."/>
            <person name="Ciobanu D."/>
            <person name="Clum A."/>
            <person name="Salamov A."/>
            <person name="Andreopoulos B."/>
            <person name="Cheng J.F."/>
            <person name="Woyke T."/>
            <person name="Pelin A."/>
            <person name="Henrissat B."/>
            <person name="Reynolds N.K."/>
            <person name="Benny G.L."/>
            <person name="Smith M.E."/>
            <person name="James T.Y."/>
            <person name="Grigoriev I.V."/>
        </authorList>
    </citation>
    <scope>NUCLEOTIDE SEQUENCE [LARGE SCALE GENOMIC DNA]</scope>
    <source>
        <strain evidence="3">ATCC 52028</strain>
    </source>
</reference>
<dbReference type="Gene3D" id="3.40.50.300">
    <property type="entry name" value="P-loop containing nucleotide triphosphate hydrolases"/>
    <property type="match status" value="1"/>
</dbReference>
<organism evidence="2 3">
    <name type="scientific">Caulochytrium protostelioides</name>
    <dbReference type="NCBI Taxonomy" id="1555241"/>
    <lineage>
        <taxon>Eukaryota</taxon>
        <taxon>Fungi</taxon>
        <taxon>Fungi incertae sedis</taxon>
        <taxon>Chytridiomycota</taxon>
        <taxon>Chytridiomycota incertae sedis</taxon>
        <taxon>Chytridiomycetes</taxon>
        <taxon>Caulochytriales</taxon>
        <taxon>Caulochytriaceae</taxon>
        <taxon>Caulochytrium</taxon>
    </lineage>
</organism>
<dbReference type="AlphaFoldDB" id="A0A4P9X6W6"/>
<dbReference type="SMART" id="SM00173">
    <property type="entry name" value="RAS"/>
    <property type="match status" value="1"/>
</dbReference>
<sequence length="215" mass="23897">MPVQLAESRGEPDLFGHYEEQRKVVVLGAVGSGKTSLVEAGLGLPFKPGYAQTFGADLYIKKNADARSVPLKIWCCSGQERTRVLMGQFIQNAAAALIVFDMLDESTFRETRFWYNEVRRYVAISKIIRGHIDGLGRKTHVPIELKHRISPETIIWLVGAKADDIANVRIRVQDAVHKATEWNIDFIPTSVVTGKGVGALFASLQDAQLRTKTTM</sequence>
<dbReference type="GO" id="GO:0000166">
    <property type="term" value="F:nucleotide binding"/>
    <property type="evidence" value="ECO:0007669"/>
    <property type="project" value="UniProtKB-KW"/>
</dbReference>